<accession>A0A165EYP7</accession>
<proteinExistence type="predicted"/>
<dbReference type="Proteomes" id="UP000076871">
    <property type="component" value="Unassembled WGS sequence"/>
</dbReference>
<feature type="non-terminal residue" evidence="1">
    <location>
        <position position="73"/>
    </location>
</feature>
<evidence type="ECO:0000313" key="1">
    <source>
        <dbReference type="EMBL" id="KZT07998.1"/>
    </source>
</evidence>
<reference evidence="1 2" key="1">
    <citation type="journal article" date="2016" name="Mol. Biol. Evol.">
        <title>Comparative Genomics of Early-Diverging Mushroom-Forming Fungi Provides Insights into the Origins of Lignocellulose Decay Capabilities.</title>
        <authorList>
            <person name="Nagy L.G."/>
            <person name="Riley R."/>
            <person name="Tritt A."/>
            <person name="Adam C."/>
            <person name="Daum C."/>
            <person name="Floudas D."/>
            <person name="Sun H."/>
            <person name="Yadav J.S."/>
            <person name="Pangilinan J."/>
            <person name="Larsson K.H."/>
            <person name="Matsuura K."/>
            <person name="Barry K."/>
            <person name="Labutti K."/>
            <person name="Kuo R."/>
            <person name="Ohm R.A."/>
            <person name="Bhattacharya S.S."/>
            <person name="Shirouzu T."/>
            <person name="Yoshinaga Y."/>
            <person name="Martin F.M."/>
            <person name="Grigoriev I.V."/>
            <person name="Hibbett D.S."/>
        </authorList>
    </citation>
    <scope>NUCLEOTIDE SEQUENCE [LARGE SCALE GENOMIC DNA]</scope>
    <source>
        <strain evidence="1 2">93-53</strain>
    </source>
</reference>
<sequence>MLTITPGLGQPPLPSPLSNGRYTPYPSALYQRPLNLCLLPTLPTIRPSCLHLEWPSAWHHGVGCIEEGQPRLT</sequence>
<dbReference type="RefSeq" id="XP_040765738.1">
    <property type="nucleotide sequence ID" value="XM_040908620.1"/>
</dbReference>
<dbReference type="InParanoid" id="A0A165EYP7"/>
<name>A0A165EYP7_9APHY</name>
<evidence type="ECO:0000313" key="2">
    <source>
        <dbReference type="Proteomes" id="UP000076871"/>
    </source>
</evidence>
<keyword evidence="2" id="KW-1185">Reference proteome</keyword>
<dbReference type="EMBL" id="KV427617">
    <property type="protein sequence ID" value="KZT07998.1"/>
    <property type="molecule type" value="Genomic_DNA"/>
</dbReference>
<gene>
    <name evidence="1" type="ORF">LAESUDRAFT_724484</name>
</gene>
<protein>
    <submittedName>
        <fullName evidence="1">Uncharacterized protein</fullName>
    </submittedName>
</protein>
<organism evidence="1 2">
    <name type="scientific">Laetiporus sulphureus 93-53</name>
    <dbReference type="NCBI Taxonomy" id="1314785"/>
    <lineage>
        <taxon>Eukaryota</taxon>
        <taxon>Fungi</taxon>
        <taxon>Dikarya</taxon>
        <taxon>Basidiomycota</taxon>
        <taxon>Agaricomycotina</taxon>
        <taxon>Agaricomycetes</taxon>
        <taxon>Polyporales</taxon>
        <taxon>Laetiporus</taxon>
    </lineage>
</organism>
<dbReference type="AlphaFoldDB" id="A0A165EYP7"/>
<dbReference type="GeneID" id="63825649"/>